<organism evidence="1 2">
    <name type="scientific">Rhizoclosmatium globosum</name>
    <dbReference type="NCBI Taxonomy" id="329046"/>
    <lineage>
        <taxon>Eukaryota</taxon>
        <taxon>Fungi</taxon>
        <taxon>Fungi incertae sedis</taxon>
        <taxon>Chytridiomycota</taxon>
        <taxon>Chytridiomycota incertae sedis</taxon>
        <taxon>Chytridiomycetes</taxon>
        <taxon>Chytridiales</taxon>
        <taxon>Chytriomycetaceae</taxon>
        <taxon>Rhizoclosmatium</taxon>
    </lineage>
</organism>
<proteinExistence type="predicted"/>
<comment type="caution">
    <text evidence="1">The sequence shown here is derived from an EMBL/GenBank/DDBJ whole genome shotgun (WGS) entry which is preliminary data.</text>
</comment>
<accession>A0A1Y2C7S7</accession>
<name>A0A1Y2C7S7_9FUNG</name>
<sequence>MGAFTIEDVAKHNTESDCWVSVLICSYIHSMLAHSQVSVKYLLYQKWHFLELLAIKYRNLYFQYRSSLMERPTT</sequence>
<keyword evidence="2" id="KW-1185">Reference proteome</keyword>
<evidence type="ECO:0000313" key="2">
    <source>
        <dbReference type="Proteomes" id="UP000193642"/>
    </source>
</evidence>
<protein>
    <submittedName>
        <fullName evidence="1">Uncharacterized protein</fullName>
    </submittedName>
</protein>
<evidence type="ECO:0000313" key="1">
    <source>
        <dbReference type="EMBL" id="ORY43080.1"/>
    </source>
</evidence>
<reference evidence="1 2" key="1">
    <citation type="submission" date="2016-07" db="EMBL/GenBank/DDBJ databases">
        <title>Pervasive Adenine N6-methylation of Active Genes in Fungi.</title>
        <authorList>
            <consortium name="DOE Joint Genome Institute"/>
            <person name="Mondo S.J."/>
            <person name="Dannebaum R.O."/>
            <person name="Kuo R.C."/>
            <person name="Labutti K."/>
            <person name="Haridas S."/>
            <person name="Kuo A."/>
            <person name="Salamov A."/>
            <person name="Ahrendt S.R."/>
            <person name="Lipzen A."/>
            <person name="Sullivan W."/>
            <person name="Andreopoulos W.B."/>
            <person name="Clum A."/>
            <person name="Lindquist E."/>
            <person name="Daum C."/>
            <person name="Ramamoorthy G.K."/>
            <person name="Gryganskyi A."/>
            <person name="Culley D."/>
            <person name="Magnuson J.K."/>
            <person name="James T.Y."/>
            <person name="O'Malley M.A."/>
            <person name="Stajich J.E."/>
            <person name="Spatafora J.W."/>
            <person name="Visel A."/>
            <person name="Grigoriev I.V."/>
        </authorList>
    </citation>
    <scope>NUCLEOTIDE SEQUENCE [LARGE SCALE GENOMIC DNA]</scope>
    <source>
        <strain evidence="1 2">JEL800</strain>
    </source>
</reference>
<dbReference type="Proteomes" id="UP000193642">
    <property type="component" value="Unassembled WGS sequence"/>
</dbReference>
<dbReference type="AlphaFoldDB" id="A0A1Y2C7S7"/>
<dbReference type="EMBL" id="MCGO01000026">
    <property type="protein sequence ID" value="ORY43080.1"/>
    <property type="molecule type" value="Genomic_DNA"/>
</dbReference>
<gene>
    <name evidence="1" type="ORF">BCR33DRAFT_717811</name>
</gene>